<evidence type="ECO:0000259" key="2">
    <source>
        <dbReference type="PROSITE" id="PS51857"/>
    </source>
</evidence>
<reference evidence="3" key="1">
    <citation type="submission" date="2020-05" db="EMBL/GenBank/DDBJ databases">
        <authorList>
            <person name="Chiriac C."/>
            <person name="Salcher M."/>
            <person name="Ghai R."/>
            <person name="Kavagutti S V."/>
        </authorList>
    </citation>
    <scope>NUCLEOTIDE SEQUENCE</scope>
</reference>
<proteinExistence type="predicted"/>
<dbReference type="EMBL" id="CAEZTR010000019">
    <property type="protein sequence ID" value="CAB4570309.1"/>
    <property type="molecule type" value="Genomic_DNA"/>
</dbReference>
<dbReference type="Gene3D" id="2.40.50.140">
    <property type="entry name" value="Nucleic acid-binding proteins"/>
    <property type="match status" value="1"/>
</dbReference>
<dbReference type="AlphaFoldDB" id="A0A6J6E4V9"/>
<evidence type="ECO:0000313" key="3">
    <source>
        <dbReference type="EMBL" id="CAB4570309.1"/>
    </source>
</evidence>
<evidence type="ECO:0000256" key="1">
    <source>
        <dbReference type="SAM" id="MobiDB-lite"/>
    </source>
</evidence>
<protein>
    <submittedName>
        <fullName evidence="3">Unannotated protein</fullName>
    </submittedName>
</protein>
<organism evidence="3">
    <name type="scientific">freshwater metagenome</name>
    <dbReference type="NCBI Taxonomy" id="449393"/>
    <lineage>
        <taxon>unclassified sequences</taxon>
        <taxon>metagenomes</taxon>
        <taxon>ecological metagenomes</taxon>
    </lineage>
</organism>
<dbReference type="GO" id="GO:0003676">
    <property type="term" value="F:nucleic acid binding"/>
    <property type="evidence" value="ECO:0007669"/>
    <property type="project" value="InterPro"/>
</dbReference>
<gene>
    <name evidence="3" type="ORF">UFOPK1711_00462</name>
</gene>
<dbReference type="InterPro" id="IPR012340">
    <property type="entry name" value="NA-bd_OB-fold"/>
</dbReference>
<dbReference type="InterPro" id="IPR002059">
    <property type="entry name" value="CSP_DNA-bd"/>
</dbReference>
<dbReference type="PROSITE" id="PS51857">
    <property type="entry name" value="CSD_2"/>
    <property type="match status" value="1"/>
</dbReference>
<feature type="compositionally biased region" description="Polar residues" evidence="1">
    <location>
        <begin position="82"/>
        <end position="95"/>
    </location>
</feature>
<name>A0A6J6E4V9_9ZZZZ</name>
<feature type="domain" description="CSD" evidence="2">
    <location>
        <begin position="5"/>
        <end position="67"/>
    </location>
</feature>
<dbReference type="SUPFAM" id="SSF50249">
    <property type="entry name" value="Nucleic acid-binding proteins"/>
    <property type="match status" value="1"/>
</dbReference>
<feature type="region of interest" description="Disordered" evidence="1">
    <location>
        <begin position="71"/>
        <end position="95"/>
    </location>
</feature>
<accession>A0A6J6E4V9</accession>
<sequence>MSAGPLQGVVKSYDPVSGVGTIICDTDLNDYEFTRSALVGSVFRSLRQGQRVVFDLDGGSLAIRLRMGSEADMGTPGFEQPNADNVQHPQGGTEG</sequence>